<evidence type="ECO:0000313" key="14">
    <source>
        <dbReference type="EMBL" id="AHF08603.1"/>
    </source>
</evidence>
<keyword evidence="7" id="KW-0067">ATP-binding</keyword>
<keyword evidence="5" id="KW-0227">DNA damage</keyword>
<dbReference type="RefSeq" id="WP_167998813.1">
    <property type="nucleotide sequence ID" value="NZ_CP007032.1"/>
</dbReference>
<dbReference type="PANTHER" id="PTHR43152">
    <property type="entry name" value="UVRABC SYSTEM PROTEIN A"/>
    <property type="match status" value="1"/>
</dbReference>
<dbReference type="Proteomes" id="UP000010847">
    <property type="component" value="Chromosome"/>
</dbReference>
<dbReference type="GO" id="GO:0003677">
    <property type="term" value="F:DNA binding"/>
    <property type="evidence" value="ECO:0007669"/>
    <property type="project" value="UniProtKB-KW"/>
</dbReference>
<proteinExistence type="inferred from homology"/>
<comment type="similarity">
    <text evidence="11">Belongs to the ABC transporter superfamily. UvrA family.</text>
</comment>
<evidence type="ECO:0000256" key="12">
    <source>
        <dbReference type="ARBA" id="ARBA00039316"/>
    </source>
</evidence>
<dbReference type="Gene3D" id="3.40.50.300">
    <property type="entry name" value="P-loop containing nucleotide triphosphate hydrolases"/>
    <property type="match status" value="1"/>
</dbReference>
<evidence type="ECO:0000256" key="5">
    <source>
        <dbReference type="ARBA" id="ARBA00022763"/>
    </source>
</evidence>
<keyword evidence="9" id="KW-0238">DNA-binding</keyword>
<keyword evidence="8" id="KW-0267">Excision nuclease</keyword>
<accession>W0EGG0</accession>
<dbReference type="GO" id="GO:0004518">
    <property type="term" value="F:nuclease activity"/>
    <property type="evidence" value="ECO:0007669"/>
    <property type="project" value="UniProtKB-KW"/>
</dbReference>
<keyword evidence="10" id="KW-0234">DNA repair</keyword>
<evidence type="ECO:0000256" key="9">
    <source>
        <dbReference type="ARBA" id="ARBA00023125"/>
    </source>
</evidence>
<evidence type="ECO:0000256" key="4">
    <source>
        <dbReference type="ARBA" id="ARBA00022741"/>
    </source>
</evidence>
<evidence type="ECO:0000256" key="8">
    <source>
        <dbReference type="ARBA" id="ARBA00022881"/>
    </source>
</evidence>
<dbReference type="STRING" id="871968.DESME_09405"/>
<dbReference type="GO" id="GO:0005524">
    <property type="term" value="F:ATP binding"/>
    <property type="evidence" value="ECO:0007669"/>
    <property type="project" value="UniProtKB-KW"/>
</dbReference>
<dbReference type="EMBL" id="CP007032">
    <property type="protein sequence ID" value="AHF08603.1"/>
    <property type="molecule type" value="Genomic_DNA"/>
</dbReference>
<keyword evidence="15" id="KW-1185">Reference proteome</keyword>
<dbReference type="AlphaFoldDB" id="W0EGG0"/>
<evidence type="ECO:0000256" key="1">
    <source>
        <dbReference type="ARBA" id="ARBA00004496"/>
    </source>
</evidence>
<reference evidence="14 15" key="1">
    <citation type="submission" date="2013-12" db="EMBL/GenBank/DDBJ databases">
        <authorList>
            <consortium name="DOE Joint Genome Institute"/>
            <person name="Smidt H."/>
            <person name="Huntemann M."/>
            <person name="Han J."/>
            <person name="Chen A."/>
            <person name="Kyrpides N."/>
            <person name="Mavromatis K."/>
            <person name="Markowitz V."/>
            <person name="Palaniappan K."/>
            <person name="Ivanova N."/>
            <person name="Schaumberg A."/>
            <person name="Pati A."/>
            <person name="Liolios K."/>
            <person name="Nordberg H.P."/>
            <person name="Cantor M.N."/>
            <person name="Hua S.X."/>
            <person name="Woyke T."/>
        </authorList>
    </citation>
    <scope>NUCLEOTIDE SEQUENCE [LARGE SCALE GENOMIC DNA]</scope>
    <source>
        <strain evidence="15">DSM 15288</strain>
    </source>
</reference>
<evidence type="ECO:0000256" key="6">
    <source>
        <dbReference type="ARBA" id="ARBA00022769"/>
    </source>
</evidence>
<keyword evidence="6" id="KW-0228">DNA excision</keyword>
<organism evidence="14 15">
    <name type="scientific">Desulfitobacterium metallireducens DSM 15288</name>
    <dbReference type="NCBI Taxonomy" id="871968"/>
    <lineage>
        <taxon>Bacteria</taxon>
        <taxon>Bacillati</taxon>
        <taxon>Bacillota</taxon>
        <taxon>Clostridia</taxon>
        <taxon>Eubacteriales</taxon>
        <taxon>Desulfitobacteriaceae</taxon>
        <taxon>Desulfitobacterium</taxon>
    </lineage>
</organism>
<keyword evidence="3" id="KW-0677">Repeat</keyword>
<keyword evidence="2" id="KW-0963">Cytoplasm</keyword>
<evidence type="ECO:0000256" key="10">
    <source>
        <dbReference type="ARBA" id="ARBA00023204"/>
    </source>
</evidence>
<evidence type="ECO:0000256" key="3">
    <source>
        <dbReference type="ARBA" id="ARBA00022737"/>
    </source>
</evidence>
<evidence type="ECO:0000313" key="15">
    <source>
        <dbReference type="Proteomes" id="UP000010847"/>
    </source>
</evidence>
<sequence>MHEILVAILDVIRHADWIIDVGPEGGSRGGQILFKGTPGDLRNCKESITANYV</sequence>
<evidence type="ECO:0000256" key="11">
    <source>
        <dbReference type="ARBA" id="ARBA00038000"/>
    </source>
</evidence>
<dbReference type="HOGENOM" id="CLU_156487_2_1_9"/>
<protein>
    <recommendedName>
        <fullName evidence="12">UvrABC system protein A</fullName>
    </recommendedName>
    <alternativeName>
        <fullName evidence="13">Excinuclease ABC subunit A</fullName>
    </alternativeName>
</protein>
<comment type="subcellular location">
    <subcellularLocation>
        <location evidence="1">Cytoplasm</location>
    </subcellularLocation>
</comment>
<evidence type="ECO:0000256" key="13">
    <source>
        <dbReference type="ARBA" id="ARBA00042156"/>
    </source>
</evidence>
<dbReference type="GO" id="GO:0005737">
    <property type="term" value="C:cytoplasm"/>
    <property type="evidence" value="ECO:0007669"/>
    <property type="project" value="UniProtKB-SubCell"/>
</dbReference>
<dbReference type="PANTHER" id="PTHR43152:SF3">
    <property type="entry name" value="UVRABC SYSTEM PROTEIN A"/>
    <property type="match status" value="1"/>
</dbReference>
<name>W0EGG0_9FIRM</name>
<dbReference type="GO" id="GO:0006281">
    <property type="term" value="P:DNA repair"/>
    <property type="evidence" value="ECO:0007669"/>
    <property type="project" value="UniProtKB-KW"/>
</dbReference>
<dbReference type="InterPro" id="IPR027417">
    <property type="entry name" value="P-loop_NTPase"/>
</dbReference>
<evidence type="ECO:0000256" key="7">
    <source>
        <dbReference type="ARBA" id="ARBA00022840"/>
    </source>
</evidence>
<evidence type="ECO:0000256" key="2">
    <source>
        <dbReference type="ARBA" id="ARBA00022490"/>
    </source>
</evidence>
<dbReference type="eggNOG" id="COG0178">
    <property type="taxonomic scope" value="Bacteria"/>
</dbReference>
<dbReference type="KEGG" id="dmt:DESME_09405"/>
<gene>
    <name evidence="14" type="ORF">DESME_09405</name>
</gene>
<keyword evidence="4" id="KW-0547">Nucleotide-binding</keyword>